<dbReference type="EMBL" id="SPLM01000039">
    <property type="protein sequence ID" value="TMW64622.1"/>
    <property type="molecule type" value="Genomic_DNA"/>
</dbReference>
<name>A0A8K1FM92_PYTOL</name>
<dbReference type="Proteomes" id="UP000794436">
    <property type="component" value="Unassembled WGS sequence"/>
</dbReference>
<sequence>MGDVALNHTQLVLKNYARISQTEVYDKYRNYVGSDRVKYDLAIVKLEPYVERATIRTVTLPFGGIPNPETMKQEPGDAIITVDPKTLAVWVTDIAYGDNALCGLPFSNSSQSQAASVCATSVTQGNEPRSTDGMWSFLVRKRENTNRGILGFKSPGTRPHDSFHAYSWIFATVSKWITPVFVGVNAVKYNPSS</sequence>
<keyword evidence="2" id="KW-1185">Reference proteome</keyword>
<organism evidence="1 2">
    <name type="scientific">Pythium oligandrum</name>
    <name type="common">Mycoparasitic fungus</name>
    <dbReference type="NCBI Taxonomy" id="41045"/>
    <lineage>
        <taxon>Eukaryota</taxon>
        <taxon>Sar</taxon>
        <taxon>Stramenopiles</taxon>
        <taxon>Oomycota</taxon>
        <taxon>Peronosporomycetes</taxon>
        <taxon>Pythiales</taxon>
        <taxon>Pythiaceae</taxon>
        <taxon>Pythium</taxon>
    </lineage>
</organism>
<evidence type="ECO:0000313" key="2">
    <source>
        <dbReference type="Proteomes" id="UP000794436"/>
    </source>
</evidence>
<accession>A0A8K1FM92</accession>
<evidence type="ECO:0000313" key="1">
    <source>
        <dbReference type="EMBL" id="TMW64622.1"/>
    </source>
</evidence>
<gene>
    <name evidence="1" type="ORF">Poli38472_011502</name>
</gene>
<dbReference type="AlphaFoldDB" id="A0A8K1FM92"/>
<proteinExistence type="predicted"/>
<protein>
    <submittedName>
        <fullName evidence="1">Uncharacterized protein</fullName>
    </submittedName>
</protein>
<comment type="caution">
    <text evidence="1">The sequence shown here is derived from an EMBL/GenBank/DDBJ whole genome shotgun (WGS) entry which is preliminary data.</text>
</comment>
<reference evidence="1" key="1">
    <citation type="submission" date="2019-03" db="EMBL/GenBank/DDBJ databases">
        <title>Long read genome sequence of the mycoparasitic Pythium oligandrum ATCC 38472 isolated from sugarbeet rhizosphere.</title>
        <authorList>
            <person name="Gaulin E."/>
        </authorList>
    </citation>
    <scope>NUCLEOTIDE SEQUENCE</scope>
    <source>
        <strain evidence="1">ATCC 38472_TT</strain>
    </source>
</reference>